<sequence>MRLARREATRSDRRTPALRSGAFAAVAVFLLGMLVSFATPGAAQEPPANGVKVFSRSQNGSCKAFEVSRKSHRMPIQSVRIKQSFDVVDAACSISIAHGSVENLKIVLSSYNSNSFEGLGRETRRIVLKDFDKRSEVGGQNMTRAVFADEGEDLVMGEEQAPYTGAWRPKTSFAEFVKGWGKRSSIGGSRGMWTLEVEALSSTSKREVTMFSEELPDLLSWTLYLCAEGESLRSTPVVGDMLRRAERRREEGRLKAPLVRAFAGSEMESAASTVVAGTPPLTRAARVAMGWMVGAWAWRVATMVMTAARAAAAGVGGSYRGPSVAGVSGHLPGHQKTIAEHFDGDAHND</sequence>
<gene>
    <name evidence="1" type="ORF">HKI87_05g34560</name>
</gene>
<evidence type="ECO:0000313" key="1">
    <source>
        <dbReference type="EMBL" id="WZN61920.1"/>
    </source>
</evidence>
<reference evidence="1 2" key="1">
    <citation type="submission" date="2024-03" db="EMBL/GenBank/DDBJ databases">
        <title>Complete genome sequence of the green alga Chloropicon roscoffensis RCC1871.</title>
        <authorList>
            <person name="Lemieux C."/>
            <person name="Pombert J.-F."/>
            <person name="Otis C."/>
            <person name="Turmel M."/>
        </authorList>
    </citation>
    <scope>NUCLEOTIDE SEQUENCE [LARGE SCALE GENOMIC DNA]</scope>
    <source>
        <strain evidence="1 2">RCC1871</strain>
    </source>
</reference>
<dbReference type="Proteomes" id="UP001472866">
    <property type="component" value="Chromosome 05"/>
</dbReference>
<organism evidence="1 2">
    <name type="scientific">Chloropicon roscoffensis</name>
    <dbReference type="NCBI Taxonomy" id="1461544"/>
    <lineage>
        <taxon>Eukaryota</taxon>
        <taxon>Viridiplantae</taxon>
        <taxon>Chlorophyta</taxon>
        <taxon>Chloropicophyceae</taxon>
        <taxon>Chloropicales</taxon>
        <taxon>Chloropicaceae</taxon>
        <taxon>Chloropicon</taxon>
    </lineage>
</organism>
<proteinExistence type="predicted"/>
<dbReference type="AlphaFoldDB" id="A0AAX4P7D8"/>
<accession>A0AAX4P7D8</accession>
<dbReference type="EMBL" id="CP151505">
    <property type="protein sequence ID" value="WZN61920.1"/>
    <property type="molecule type" value="Genomic_DNA"/>
</dbReference>
<keyword evidence="2" id="KW-1185">Reference proteome</keyword>
<evidence type="ECO:0000313" key="2">
    <source>
        <dbReference type="Proteomes" id="UP001472866"/>
    </source>
</evidence>
<protein>
    <submittedName>
        <fullName evidence="1">Uncharacterized protein</fullName>
    </submittedName>
</protein>
<name>A0AAX4P7D8_9CHLO</name>